<comment type="caution">
    <text evidence="2">The sequence shown here is derived from an EMBL/GenBank/DDBJ whole genome shotgun (WGS) entry which is preliminary data.</text>
</comment>
<dbReference type="RefSeq" id="WP_184219716.1">
    <property type="nucleotide sequence ID" value="NZ_JACHIP010000005.1"/>
</dbReference>
<keyword evidence="3" id="KW-1185">Reference proteome</keyword>
<feature type="transmembrane region" description="Helical" evidence="1">
    <location>
        <begin position="22"/>
        <end position="46"/>
    </location>
</feature>
<evidence type="ECO:0000256" key="1">
    <source>
        <dbReference type="SAM" id="Phobius"/>
    </source>
</evidence>
<proteinExistence type="predicted"/>
<dbReference type="Proteomes" id="UP000540989">
    <property type="component" value="Unassembled WGS sequence"/>
</dbReference>
<accession>A0A7W7ZFS3</accession>
<keyword evidence="1" id="KW-1133">Transmembrane helix</keyword>
<keyword evidence="1" id="KW-0812">Transmembrane</keyword>
<protein>
    <recommendedName>
        <fullName evidence="4">DUF948 domain-containing protein</fullName>
    </recommendedName>
</protein>
<organism evidence="2 3">
    <name type="scientific">Granulicella aggregans</name>
    <dbReference type="NCBI Taxonomy" id="474949"/>
    <lineage>
        <taxon>Bacteria</taxon>
        <taxon>Pseudomonadati</taxon>
        <taxon>Acidobacteriota</taxon>
        <taxon>Terriglobia</taxon>
        <taxon>Terriglobales</taxon>
        <taxon>Acidobacteriaceae</taxon>
        <taxon>Granulicella</taxon>
    </lineage>
</organism>
<dbReference type="EMBL" id="JACHIP010000005">
    <property type="protein sequence ID" value="MBB5059001.1"/>
    <property type="molecule type" value="Genomic_DNA"/>
</dbReference>
<sequence>MWMMAAWQGLENDSISAGNTRLLMIFVGIVALSMFVQAIVVIVAAIGATKTQKRVLAIAEELRTRATPLIDKAIPIINKAEILVEVTLPKIERISDNLVETSEIVKSKAKEFDVTLSDVNLKTRAQVARVDGMVSTALTATGSLAEMVHKGIRMPLVEMSGVVNGFKAGMDVLFSKSKPKVKSVAITKFED</sequence>
<gene>
    <name evidence="2" type="ORF">HDF16_003724</name>
</gene>
<name>A0A7W7ZFS3_9BACT</name>
<keyword evidence="1" id="KW-0472">Membrane</keyword>
<reference evidence="2 3" key="1">
    <citation type="submission" date="2020-08" db="EMBL/GenBank/DDBJ databases">
        <title>Genomic Encyclopedia of Type Strains, Phase IV (KMG-V): Genome sequencing to study the core and pangenomes of soil and plant-associated prokaryotes.</title>
        <authorList>
            <person name="Whitman W."/>
        </authorList>
    </citation>
    <scope>NUCLEOTIDE SEQUENCE [LARGE SCALE GENOMIC DNA]</scope>
    <source>
        <strain evidence="2 3">M8UP14</strain>
    </source>
</reference>
<evidence type="ECO:0000313" key="2">
    <source>
        <dbReference type="EMBL" id="MBB5059001.1"/>
    </source>
</evidence>
<evidence type="ECO:0000313" key="3">
    <source>
        <dbReference type="Proteomes" id="UP000540989"/>
    </source>
</evidence>
<evidence type="ECO:0008006" key="4">
    <source>
        <dbReference type="Google" id="ProtNLM"/>
    </source>
</evidence>
<dbReference type="AlphaFoldDB" id="A0A7W7ZFS3"/>